<dbReference type="AlphaFoldDB" id="A0A975RQZ8"/>
<dbReference type="InterPro" id="IPR020004">
    <property type="entry name" value="UDP-GlcNAc_Epase"/>
</dbReference>
<dbReference type="Gene3D" id="3.40.50.2000">
    <property type="entry name" value="Glycogen Phosphorylase B"/>
    <property type="match status" value="2"/>
</dbReference>
<dbReference type="EC" id="3.2.1.183" evidence="2"/>
<evidence type="ECO:0000313" key="2">
    <source>
        <dbReference type="EMBL" id="QWG17055.1"/>
    </source>
</evidence>
<keyword evidence="2" id="KW-0326">Glycosidase</keyword>
<protein>
    <submittedName>
        <fullName evidence="2">UDP-N-acetylglucosamine 2-epimerase (Hydrolyzing)</fullName>
        <ecNumber evidence="2">3.2.1.183</ecNumber>
    </submittedName>
</protein>
<gene>
    <name evidence="2" type="primary">neuC</name>
    <name evidence="2" type="ORF">KMZ68_19000</name>
</gene>
<keyword evidence="2" id="KW-0378">Hydrolase</keyword>
<accession>A0A975RQZ8</accession>
<dbReference type="GO" id="GO:0006047">
    <property type="term" value="P:UDP-N-acetylglucosamine metabolic process"/>
    <property type="evidence" value="ECO:0007669"/>
    <property type="project" value="InterPro"/>
</dbReference>
<name>A0A975RQZ8_9BRAD</name>
<organism evidence="2 3">
    <name type="scientific">Bradyrhizobium sediminis</name>
    <dbReference type="NCBI Taxonomy" id="2840469"/>
    <lineage>
        <taxon>Bacteria</taxon>
        <taxon>Pseudomonadati</taxon>
        <taxon>Pseudomonadota</taxon>
        <taxon>Alphaproteobacteria</taxon>
        <taxon>Hyphomicrobiales</taxon>
        <taxon>Nitrobacteraceae</taxon>
        <taxon>Bradyrhizobium</taxon>
    </lineage>
</organism>
<dbReference type="PANTHER" id="PTHR43174">
    <property type="entry name" value="UDP-N-ACETYLGLUCOSAMINE 2-EPIMERASE"/>
    <property type="match status" value="1"/>
</dbReference>
<dbReference type="Proteomes" id="UP000680805">
    <property type="component" value="Chromosome"/>
</dbReference>
<dbReference type="InterPro" id="IPR003331">
    <property type="entry name" value="UDP_GlcNAc_Epimerase_2_dom"/>
</dbReference>
<dbReference type="RefSeq" id="WP_215612712.1">
    <property type="nucleotide sequence ID" value="NZ_CP076135.1"/>
</dbReference>
<dbReference type="KEGG" id="bsei:KMZ68_19000"/>
<dbReference type="SUPFAM" id="SSF53756">
    <property type="entry name" value="UDP-Glycosyltransferase/glycogen phosphorylase"/>
    <property type="match status" value="1"/>
</dbReference>
<evidence type="ECO:0000313" key="3">
    <source>
        <dbReference type="Proteomes" id="UP000680805"/>
    </source>
</evidence>
<evidence type="ECO:0000259" key="1">
    <source>
        <dbReference type="Pfam" id="PF02350"/>
    </source>
</evidence>
<dbReference type="EMBL" id="CP076135">
    <property type="protein sequence ID" value="QWG17055.1"/>
    <property type="molecule type" value="Genomic_DNA"/>
</dbReference>
<dbReference type="Pfam" id="PF02350">
    <property type="entry name" value="Epimerase_2"/>
    <property type="match status" value="1"/>
</dbReference>
<dbReference type="PANTHER" id="PTHR43174:SF3">
    <property type="entry name" value="UDP-N-ACETYLGLUCOSAMINE 2-EPIMERASE"/>
    <property type="match status" value="1"/>
</dbReference>
<dbReference type="GO" id="GO:0004553">
    <property type="term" value="F:hydrolase activity, hydrolyzing O-glycosyl compounds"/>
    <property type="evidence" value="ECO:0007669"/>
    <property type="project" value="InterPro"/>
</dbReference>
<reference evidence="2" key="1">
    <citation type="submission" date="2021-06" db="EMBL/GenBank/DDBJ databases">
        <title>Bradyrhizobium sp. S2-11-2 Genome sequencing.</title>
        <authorList>
            <person name="Jin L."/>
        </authorList>
    </citation>
    <scope>NUCLEOTIDE SEQUENCE</scope>
    <source>
        <strain evidence="2">S2-11-2</strain>
    </source>
</reference>
<feature type="domain" description="UDP-N-acetylglucosamine 2-epimerase" evidence="1">
    <location>
        <begin position="26"/>
        <end position="382"/>
    </location>
</feature>
<proteinExistence type="predicted"/>
<dbReference type="InterPro" id="IPR029767">
    <property type="entry name" value="WecB-like"/>
</dbReference>
<sequence>MSRAKRKVAVFTGNRAEYGLQFPILKAINEHPDLEYQLIVSGAHLDSNFGRTLEEIQGDGFRIDSEVKIDMKADVRIATAQAIGSGVLGVSMALEKLSPDLVVVYADRFEGFAAVIAATQMNMPTAHIEGGDLTEGGALDDSVRHAMTKLAHLHFTTNQQASNRILAMGEEAWRVHTVGFPAIDLISDGRFASADEVVKRLGLDLTRPVVLFTQHSVTTEFELAVQQVVPSLQAIEQLARRGVQVVVTYPNNDAGGRSIIAALAELEAKQLPNVQFHSSLGRSLYHGVLALAWDRKLRIACVGNSSSGVKETPVFGCPTVNIGSRQEGRLRGSNVIDASYDADAIVLAVERCLHDEAFRATAHATDNPYFLGGAGKKIAAVLADVPIGQKLLRKSMTLKGEVRDGWYR</sequence>
<dbReference type="NCBIfam" id="TIGR03568">
    <property type="entry name" value="NeuC_NnaA"/>
    <property type="match status" value="1"/>
</dbReference>